<sequence length="112" mass="12521">MPVLHGQRVVEAVALAERFDDGRVTGLVTTERTHRVAGEHEKTAEENNRRTEENDDHLSEPPDHISSHDASFTYRAWGLAASSDREIGRIRARIDETEGCARDWAKAVGTEV</sequence>
<feature type="region of interest" description="Disordered" evidence="1">
    <location>
        <begin position="30"/>
        <end position="69"/>
    </location>
</feature>
<keyword evidence="3" id="KW-1185">Reference proteome</keyword>
<gene>
    <name evidence="2" type="ORF">GCM10010302_52520</name>
</gene>
<reference evidence="3" key="1">
    <citation type="journal article" date="2019" name="Int. J. Syst. Evol. Microbiol.">
        <title>The Global Catalogue of Microorganisms (GCM) 10K type strain sequencing project: providing services to taxonomists for standard genome sequencing and annotation.</title>
        <authorList>
            <consortium name="The Broad Institute Genomics Platform"/>
            <consortium name="The Broad Institute Genome Sequencing Center for Infectious Disease"/>
            <person name="Wu L."/>
            <person name="Ma J."/>
        </authorList>
    </citation>
    <scope>NUCLEOTIDE SEQUENCE [LARGE SCALE GENOMIC DNA]</scope>
    <source>
        <strain evidence="3">JCM 4505</strain>
    </source>
</reference>
<dbReference type="Proteomes" id="UP001501867">
    <property type="component" value="Unassembled WGS sequence"/>
</dbReference>
<evidence type="ECO:0000313" key="2">
    <source>
        <dbReference type="EMBL" id="GAA0307286.1"/>
    </source>
</evidence>
<proteinExistence type="predicted"/>
<evidence type="ECO:0000313" key="3">
    <source>
        <dbReference type="Proteomes" id="UP001501867"/>
    </source>
</evidence>
<feature type="compositionally biased region" description="Basic and acidic residues" evidence="1">
    <location>
        <begin position="31"/>
        <end position="67"/>
    </location>
</feature>
<organism evidence="2 3">
    <name type="scientific">Streptomyces polychromogenes</name>
    <dbReference type="NCBI Taxonomy" id="67342"/>
    <lineage>
        <taxon>Bacteria</taxon>
        <taxon>Bacillati</taxon>
        <taxon>Actinomycetota</taxon>
        <taxon>Actinomycetes</taxon>
        <taxon>Kitasatosporales</taxon>
        <taxon>Streptomycetaceae</taxon>
        <taxon>Streptomyces</taxon>
    </lineage>
</organism>
<protein>
    <submittedName>
        <fullName evidence="2">Uncharacterized protein</fullName>
    </submittedName>
</protein>
<dbReference type="EMBL" id="BAAABV010000023">
    <property type="protein sequence ID" value="GAA0307286.1"/>
    <property type="molecule type" value="Genomic_DNA"/>
</dbReference>
<evidence type="ECO:0000256" key="1">
    <source>
        <dbReference type="SAM" id="MobiDB-lite"/>
    </source>
</evidence>
<name>A0ABP3F6B7_9ACTN</name>
<accession>A0ABP3F6B7</accession>
<comment type="caution">
    <text evidence="2">The sequence shown here is derived from an EMBL/GenBank/DDBJ whole genome shotgun (WGS) entry which is preliminary data.</text>
</comment>